<dbReference type="Pfam" id="PF04235">
    <property type="entry name" value="DUF418"/>
    <property type="match status" value="1"/>
</dbReference>
<name>A0A7W4TRY6_KINRA</name>
<gene>
    <name evidence="3" type="ORF">FHR75_004470</name>
</gene>
<dbReference type="PANTHER" id="PTHR30590">
    <property type="entry name" value="INNER MEMBRANE PROTEIN"/>
    <property type="match status" value="1"/>
</dbReference>
<feature type="transmembrane region" description="Helical" evidence="1">
    <location>
        <begin position="322"/>
        <end position="341"/>
    </location>
</feature>
<evidence type="ECO:0000313" key="4">
    <source>
        <dbReference type="Proteomes" id="UP000533269"/>
    </source>
</evidence>
<feature type="transmembrane region" description="Helical" evidence="1">
    <location>
        <begin position="259"/>
        <end position="277"/>
    </location>
</feature>
<dbReference type="RefSeq" id="WP_221184313.1">
    <property type="nucleotide sequence ID" value="NZ_JACHVY010000012.1"/>
</dbReference>
<feature type="transmembrane region" description="Helical" evidence="1">
    <location>
        <begin position="218"/>
        <end position="239"/>
    </location>
</feature>
<feature type="transmembrane region" description="Helical" evidence="1">
    <location>
        <begin position="105"/>
        <end position="123"/>
    </location>
</feature>
<dbReference type="PANTHER" id="PTHR30590:SF2">
    <property type="entry name" value="INNER MEMBRANE PROTEIN"/>
    <property type="match status" value="1"/>
</dbReference>
<evidence type="ECO:0000259" key="2">
    <source>
        <dbReference type="Pfam" id="PF04235"/>
    </source>
</evidence>
<keyword evidence="1" id="KW-0812">Transmembrane</keyword>
<reference evidence="3 4" key="2">
    <citation type="submission" date="2020-08" db="EMBL/GenBank/DDBJ databases">
        <authorList>
            <person name="Partida-Martinez L."/>
            <person name="Huntemann M."/>
            <person name="Clum A."/>
            <person name="Wang J."/>
            <person name="Palaniappan K."/>
            <person name="Ritter S."/>
            <person name="Chen I.-M."/>
            <person name="Stamatis D."/>
            <person name="Reddy T."/>
            <person name="O'Malley R."/>
            <person name="Daum C."/>
            <person name="Shapiro N."/>
            <person name="Ivanova N."/>
            <person name="Kyrpides N."/>
            <person name="Woyke T."/>
        </authorList>
    </citation>
    <scope>NUCLEOTIDE SEQUENCE [LARGE SCALE GENOMIC DNA]</scope>
    <source>
        <strain evidence="3 4">AS2.23</strain>
    </source>
</reference>
<feature type="transmembrane region" description="Helical" evidence="1">
    <location>
        <begin position="297"/>
        <end position="316"/>
    </location>
</feature>
<feature type="domain" description="DUF418" evidence="2">
    <location>
        <begin position="198"/>
        <end position="364"/>
    </location>
</feature>
<dbReference type="Proteomes" id="UP000533269">
    <property type="component" value="Unassembled WGS sequence"/>
</dbReference>
<protein>
    <submittedName>
        <fullName evidence="3">Putative membrane protein YeiB</fullName>
    </submittedName>
</protein>
<sequence length="377" mass="38765">MLLLVCLANAHLYLYGRGVGIHGYPSVDTLSGTDRVVTLLQMTFVDGRAFPMFAVLLGYGSAQLARRRLEAGATRRAATTLVRRRGAFLLLFGAAHGVLLFPGDIAGAYGLLLLAGAGLVVGTRSTALRALVVVQLLLIVGLGAVAGLGEDPSAAEIDLVQGGPWWMEVLWNAVAWMFGGLLGLALEVFGAVALGVLAARRRWLDEPGEHLVALRRTAVLGLGSAVLGGLPLASVAAGFTTLGSGGLALAGVAHAVTGYAGGVGFAALAGLVAARCAQTSSYPVPVRWCLALGRRSLTGYLLHSVVFVAVFSWWAGGFGAHAGVASAAAVAAGTWVVLLVVTARLQARGRRGPAEVLLRRLTYTGSPAGRSRGVSAR</sequence>
<feature type="transmembrane region" description="Helical" evidence="1">
    <location>
        <begin position="130"/>
        <end position="149"/>
    </location>
</feature>
<organism evidence="3 4">
    <name type="scientific">Kineococcus radiotolerans</name>
    <dbReference type="NCBI Taxonomy" id="131568"/>
    <lineage>
        <taxon>Bacteria</taxon>
        <taxon>Bacillati</taxon>
        <taxon>Actinomycetota</taxon>
        <taxon>Actinomycetes</taxon>
        <taxon>Kineosporiales</taxon>
        <taxon>Kineosporiaceae</taxon>
        <taxon>Kineococcus</taxon>
    </lineage>
</organism>
<proteinExistence type="predicted"/>
<feature type="transmembrane region" description="Helical" evidence="1">
    <location>
        <begin position="40"/>
        <end position="60"/>
    </location>
</feature>
<keyword evidence="1" id="KW-1133">Transmembrane helix</keyword>
<dbReference type="InterPro" id="IPR052529">
    <property type="entry name" value="Bact_Transport_Assoc"/>
</dbReference>
<comment type="caution">
    <text evidence="3">The sequence shown here is derived from an EMBL/GenBank/DDBJ whole genome shotgun (WGS) entry which is preliminary data.</text>
</comment>
<evidence type="ECO:0000256" key="1">
    <source>
        <dbReference type="SAM" id="Phobius"/>
    </source>
</evidence>
<dbReference type="AlphaFoldDB" id="A0A7W4TRY6"/>
<feature type="transmembrane region" description="Helical" evidence="1">
    <location>
        <begin position="169"/>
        <end position="197"/>
    </location>
</feature>
<evidence type="ECO:0000313" key="3">
    <source>
        <dbReference type="EMBL" id="MBB2903627.1"/>
    </source>
</evidence>
<feature type="transmembrane region" description="Helical" evidence="1">
    <location>
        <begin position="81"/>
        <end position="99"/>
    </location>
</feature>
<dbReference type="InterPro" id="IPR007349">
    <property type="entry name" value="DUF418"/>
</dbReference>
<dbReference type="EMBL" id="JACHVY010000012">
    <property type="protein sequence ID" value="MBB2903627.1"/>
    <property type="molecule type" value="Genomic_DNA"/>
</dbReference>
<keyword evidence="1" id="KW-0472">Membrane</keyword>
<accession>A0A7W4TRY6</accession>
<reference evidence="3 4" key="1">
    <citation type="submission" date="2020-08" db="EMBL/GenBank/DDBJ databases">
        <title>The Agave Microbiome: Exploring the role of microbial communities in plant adaptations to desert environments.</title>
        <authorList>
            <person name="Partida-Martinez L.P."/>
        </authorList>
    </citation>
    <scope>NUCLEOTIDE SEQUENCE [LARGE SCALE GENOMIC DNA]</scope>
    <source>
        <strain evidence="3 4">AS2.23</strain>
    </source>
</reference>